<dbReference type="InterPro" id="IPR014813">
    <property type="entry name" value="Gnl3_N_dom"/>
</dbReference>
<dbReference type="Pfam" id="PF01926">
    <property type="entry name" value="MMR_HSR1"/>
    <property type="match status" value="1"/>
</dbReference>
<sequence>MPRIRKKTSKRGTTHQRQKIKKKVAESRRKSKKQSKKDVTWKTKKAKDPGIPNNFPYKDQILAEIAEQRRQEAEAKQKKKEEKKAARAAASAEQDDEEEGSESGFDAVGTTTISAQAAKSRPSVPVEVLDEEDEVPILMNRDLPNLKAVLDKTDVLLEVLDARDPLPFRSGRLEKLVNEGSGKKNFVIVLNKIDTVPRETVASWANQLRTEHPTFLFRSASAFLPADSSASAAAKGKAKAPVDDGMGTDALLEFLGKLASGRDGQKPLVVAVVGLANAGKSALLNTLAKQAAFPIYKLPSMSATLQGPTTTSYAQEISLPVGDKQIRFIDTPGLSWESGSAEDEDRRLRDILLRSRGRIDKLKDPEPAVDYMVRHAEHEDLMLLYNLPAFIPGDTKGFLAGVARVNGLVKKGGVIDHASAARVVLRDWITGKIARYTSPPPSSSASASATDDHAKDQDVLEKLKTRKEMRTSLGLVKMAPGTIEDRMPVLEESWIGESESDEEQEEGGGVVDGEEDEPDEDASESEGEDEDEDEDVSDDEEVSPDEVPSPAPGKRKRTANVSTKKTPPSKKVAFAALPKESKQSRSAGSMQGKSKSRPPVKGKLNSNKRRR</sequence>
<gene>
    <name evidence="8" type="ORF">GLOTRDRAFT_136510</name>
</gene>
<feature type="region of interest" description="Disordered" evidence="5">
    <location>
        <begin position="435"/>
        <end position="456"/>
    </location>
</feature>
<dbReference type="PANTHER" id="PTHR11089:SF30">
    <property type="entry name" value="GUANINE NUCLEOTIDE-BINDING PROTEIN-LIKE 3 HOMOLOG"/>
    <property type="match status" value="1"/>
</dbReference>
<dbReference type="InterPro" id="IPR027417">
    <property type="entry name" value="P-loop_NTPase"/>
</dbReference>
<dbReference type="OMA" id="FKLDGLW"/>
<dbReference type="InterPro" id="IPR050755">
    <property type="entry name" value="TRAFAC_YlqF/YawG_RiboMat"/>
</dbReference>
<keyword evidence="9" id="KW-1185">Reference proteome</keyword>
<feature type="domain" description="G" evidence="6">
    <location>
        <begin position="270"/>
        <end position="343"/>
    </location>
</feature>
<evidence type="ECO:0000313" key="8">
    <source>
        <dbReference type="EMBL" id="EPQ59702.1"/>
    </source>
</evidence>
<evidence type="ECO:0000256" key="5">
    <source>
        <dbReference type="SAM" id="MobiDB-lite"/>
    </source>
</evidence>
<dbReference type="Gene3D" id="1.10.1580.10">
    <property type="match status" value="1"/>
</dbReference>
<feature type="region of interest" description="Disordered" evidence="5">
    <location>
        <begin position="1"/>
        <end position="106"/>
    </location>
</feature>
<protein>
    <recommendedName>
        <fullName evidence="10">P-loop containing nucleoside triphosphate hydrolase protein</fullName>
    </recommendedName>
</protein>
<dbReference type="GO" id="GO:0005730">
    <property type="term" value="C:nucleolus"/>
    <property type="evidence" value="ECO:0007669"/>
    <property type="project" value="UniProtKB-ARBA"/>
</dbReference>
<reference evidence="8 9" key="1">
    <citation type="journal article" date="2012" name="Science">
        <title>The Paleozoic origin of enzymatic lignin decomposition reconstructed from 31 fungal genomes.</title>
        <authorList>
            <person name="Floudas D."/>
            <person name="Binder M."/>
            <person name="Riley R."/>
            <person name="Barry K."/>
            <person name="Blanchette R.A."/>
            <person name="Henrissat B."/>
            <person name="Martinez A.T."/>
            <person name="Otillar R."/>
            <person name="Spatafora J.W."/>
            <person name="Yadav J.S."/>
            <person name="Aerts A."/>
            <person name="Benoit I."/>
            <person name="Boyd A."/>
            <person name="Carlson A."/>
            <person name="Copeland A."/>
            <person name="Coutinho P.M."/>
            <person name="de Vries R.P."/>
            <person name="Ferreira P."/>
            <person name="Findley K."/>
            <person name="Foster B."/>
            <person name="Gaskell J."/>
            <person name="Glotzer D."/>
            <person name="Gorecki P."/>
            <person name="Heitman J."/>
            <person name="Hesse C."/>
            <person name="Hori C."/>
            <person name="Igarashi K."/>
            <person name="Jurgens J.A."/>
            <person name="Kallen N."/>
            <person name="Kersten P."/>
            <person name="Kohler A."/>
            <person name="Kuees U."/>
            <person name="Kumar T.K.A."/>
            <person name="Kuo A."/>
            <person name="LaButti K."/>
            <person name="Larrondo L.F."/>
            <person name="Lindquist E."/>
            <person name="Ling A."/>
            <person name="Lombard V."/>
            <person name="Lucas S."/>
            <person name="Lundell T."/>
            <person name="Martin R."/>
            <person name="McLaughlin D.J."/>
            <person name="Morgenstern I."/>
            <person name="Morin E."/>
            <person name="Murat C."/>
            <person name="Nagy L.G."/>
            <person name="Nolan M."/>
            <person name="Ohm R.A."/>
            <person name="Patyshakuliyeva A."/>
            <person name="Rokas A."/>
            <person name="Ruiz-Duenas F.J."/>
            <person name="Sabat G."/>
            <person name="Salamov A."/>
            <person name="Samejima M."/>
            <person name="Schmutz J."/>
            <person name="Slot J.C."/>
            <person name="St John F."/>
            <person name="Stenlid J."/>
            <person name="Sun H."/>
            <person name="Sun S."/>
            <person name="Syed K."/>
            <person name="Tsang A."/>
            <person name="Wiebenga A."/>
            <person name="Young D."/>
            <person name="Pisabarro A."/>
            <person name="Eastwood D.C."/>
            <person name="Martin F."/>
            <person name="Cullen D."/>
            <person name="Grigoriev I.V."/>
            <person name="Hibbett D.S."/>
        </authorList>
    </citation>
    <scope>NUCLEOTIDE SEQUENCE [LARGE SCALE GENOMIC DNA]</scope>
    <source>
        <strain evidence="8 9">ATCC 11539</strain>
    </source>
</reference>
<comment type="subcellular location">
    <subcellularLocation>
        <location evidence="1">Nucleus</location>
    </subcellularLocation>
</comment>
<dbReference type="Pfam" id="PF08701">
    <property type="entry name" value="GN3L_Grn1"/>
    <property type="match status" value="1"/>
</dbReference>
<dbReference type="eggNOG" id="KOG2484">
    <property type="taxonomic scope" value="Eukaryota"/>
</dbReference>
<feature type="compositionally biased region" description="Basic and acidic residues" evidence="5">
    <location>
        <begin position="66"/>
        <end position="85"/>
    </location>
</feature>
<feature type="compositionally biased region" description="Basic residues" evidence="5">
    <location>
        <begin position="594"/>
        <end position="611"/>
    </location>
</feature>
<dbReference type="Gene3D" id="3.40.50.300">
    <property type="entry name" value="P-loop containing nucleotide triphosphate hydrolases"/>
    <property type="match status" value="1"/>
</dbReference>
<dbReference type="GO" id="GO:0005525">
    <property type="term" value="F:GTP binding"/>
    <property type="evidence" value="ECO:0007669"/>
    <property type="project" value="UniProtKB-KW"/>
</dbReference>
<feature type="compositionally biased region" description="Acidic residues" evidence="5">
    <location>
        <begin position="498"/>
        <end position="544"/>
    </location>
</feature>
<dbReference type="HOGENOM" id="CLU_011106_5_1_1"/>
<dbReference type="GeneID" id="19303554"/>
<dbReference type="InterPro" id="IPR006073">
    <property type="entry name" value="GTP-bd"/>
</dbReference>
<feature type="region of interest" description="Disordered" evidence="5">
    <location>
        <begin position="494"/>
        <end position="611"/>
    </location>
</feature>
<evidence type="ECO:0008006" key="10">
    <source>
        <dbReference type="Google" id="ProtNLM"/>
    </source>
</evidence>
<keyword evidence="4" id="KW-0539">Nucleus</keyword>
<evidence type="ECO:0000259" key="7">
    <source>
        <dbReference type="Pfam" id="PF08701"/>
    </source>
</evidence>
<evidence type="ECO:0000256" key="3">
    <source>
        <dbReference type="ARBA" id="ARBA00023134"/>
    </source>
</evidence>
<dbReference type="PANTHER" id="PTHR11089">
    <property type="entry name" value="GTP-BINDING PROTEIN-RELATED"/>
    <property type="match status" value="1"/>
</dbReference>
<dbReference type="InterPro" id="IPR023179">
    <property type="entry name" value="GTP-bd_ortho_bundle_sf"/>
</dbReference>
<evidence type="ECO:0000256" key="4">
    <source>
        <dbReference type="ARBA" id="ARBA00023242"/>
    </source>
</evidence>
<proteinExistence type="predicted"/>
<dbReference type="SUPFAM" id="SSF52540">
    <property type="entry name" value="P-loop containing nucleoside triphosphate hydrolases"/>
    <property type="match status" value="1"/>
</dbReference>
<dbReference type="EMBL" id="KB469297">
    <property type="protein sequence ID" value="EPQ59702.1"/>
    <property type="molecule type" value="Genomic_DNA"/>
</dbReference>
<evidence type="ECO:0000256" key="2">
    <source>
        <dbReference type="ARBA" id="ARBA00022741"/>
    </source>
</evidence>
<feature type="compositionally biased region" description="Polar residues" evidence="5">
    <location>
        <begin position="584"/>
        <end position="593"/>
    </location>
</feature>
<dbReference type="AlphaFoldDB" id="S7QK01"/>
<dbReference type="OrthoDB" id="10266128at2759"/>
<keyword evidence="3" id="KW-0342">GTP-binding</keyword>
<name>S7QK01_GLOTA</name>
<evidence type="ECO:0000313" key="9">
    <source>
        <dbReference type="Proteomes" id="UP000030669"/>
    </source>
</evidence>
<evidence type="ECO:0000256" key="1">
    <source>
        <dbReference type="ARBA" id="ARBA00004123"/>
    </source>
</evidence>
<evidence type="ECO:0000259" key="6">
    <source>
        <dbReference type="Pfam" id="PF01926"/>
    </source>
</evidence>
<dbReference type="RefSeq" id="XP_007862618.1">
    <property type="nucleotide sequence ID" value="XM_007864427.1"/>
</dbReference>
<organism evidence="8 9">
    <name type="scientific">Gloeophyllum trabeum (strain ATCC 11539 / FP-39264 / Madison 617)</name>
    <name type="common">Brown rot fungus</name>
    <dbReference type="NCBI Taxonomy" id="670483"/>
    <lineage>
        <taxon>Eukaryota</taxon>
        <taxon>Fungi</taxon>
        <taxon>Dikarya</taxon>
        <taxon>Basidiomycota</taxon>
        <taxon>Agaricomycotina</taxon>
        <taxon>Agaricomycetes</taxon>
        <taxon>Gloeophyllales</taxon>
        <taxon>Gloeophyllaceae</taxon>
        <taxon>Gloeophyllum</taxon>
    </lineage>
</organism>
<accession>S7QK01</accession>
<dbReference type="STRING" id="670483.S7QK01"/>
<feature type="compositionally biased region" description="Basic residues" evidence="5">
    <location>
        <begin position="1"/>
        <end position="22"/>
    </location>
</feature>
<feature type="domain" description="Guanine nucleotide-binding protein-like 3 N-terminal" evidence="7">
    <location>
        <begin position="14"/>
        <end position="89"/>
    </location>
</feature>
<dbReference type="Proteomes" id="UP000030669">
    <property type="component" value="Unassembled WGS sequence"/>
</dbReference>
<keyword evidence="2" id="KW-0547">Nucleotide-binding</keyword>
<dbReference type="KEGG" id="gtr:GLOTRDRAFT_136510"/>